<organism evidence="3 13">
    <name type="scientific">Klebsiella pneumoniae</name>
    <dbReference type="NCBI Taxonomy" id="573"/>
    <lineage>
        <taxon>Bacteria</taxon>
        <taxon>Pseudomonadati</taxon>
        <taxon>Pseudomonadota</taxon>
        <taxon>Gammaproteobacteria</taxon>
        <taxon>Enterobacterales</taxon>
        <taxon>Enterobacteriaceae</taxon>
        <taxon>Klebsiella/Raoultella group</taxon>
        <taxon>Klebsiella</taxon>
        <taxon>Klebsiella pneumoniae complex</taxon>
    </lineage>
</organism>
<dbReference type="EMBL" id="UWVH01000001">
    <property type="protein sequence ID" value="VCV79280.1"/>
    <property type="molecule type" value="Genomic_DNA"/>
</dbReference>
<dbReference type="EMBL" id="UKUT01000002">
    <property type="protein sequence ID" value="SYH28841.1"/>
    <property type="molecule type" value="Genomic_DNA"/>
</dbReference>
<proteinExistence type="predicted"/>
<evidence type="ECO:0000313" key="9">
    <source>
        <dbReference type="EMBL" id="SYH28841.1"/>
    </source>
</evidence>
<evidence type="ECO:0000313" key="3">
    <source>
        <dbReference type="EMBL" id="SQC43283.1"/>
    </source>
</evidence>
<reference evidence="13 14" key="1">
    <citation type="submission" date="2018-06" db="EMBL/GenBank/DDBJ databases">
        <authorList>
            <consortium name="Pathogen Informatics"/>
            <person name="Doyle S."/>
        </authorList>
    </citation>
    <scope>NUCLEOTIDE SEQUENCE [LARGE SCALE GENOMIC DNA]</scope>
    <source>
        <strain evidence="4 15">NCTC13443</strain>
        <strain evidence="3 13">NCTC13465</strain>
        <strain evidence="5 14">NCTC9617</strain>
    </source>
</reference>
<evidence type="ECO:0000313" key="13">
    <source>
        <dbReference type="Proteomes" id="UP000251721"/>
    </source>
</evidence>
<protein>
    <submittedName>
        <fullName evidence="3 11">Antitoxin</fullName>
    </submittedName>
</protein>
<evidence type="ECO:0000313" key="15">
    <source>
        <dbReference type="Proteomes" id="UP000255518"/>
    </source>
</evidence>
<dbReference type="GO" id="GO:0003677">
    <property type="term" value="F:DNA binding"/>
    <property type="evidence" value="ECO:0007669"/>
    <property type="project" value="InterPro"/>
</dbReference>
<dbReference type="Gene3D" id="1.10.260.40">
    <property type="entry name" value="lambda repressor-like DNA-binding domains"/>
    <property type="match status" value="1"/>
</dbReference>
<reference evidence="11 21" key="3">
    <citation type="submission" date="2018-10" db="EMBL/GenBank/DDBJ databases">
        <authorList>
            <person name="Noll B N."/>
        </authorList>
    </citation>
    <scope>NUCLEOTIDE SEQUENCE [LARGE SCALE GENOMIC DNA]</scope>
    <source>
        <strain evidence="11">Kpneu006</strain>
    </source>
</reference>
<dbReference type="EMBL" id="ULCI01000010">
    <property type="protein sequence ID" value="SYR40253.1"/>
    <property type="molecule type" value="Genomic_DNA"/>
</dbReference>
<evidence type="ECO:0000313" key="18">
    <source>
        <dbReference type="Proteomes" id="UP000258798"/>
    </source>
</evidence>
<dbReference type="KEGG" id="kpx:PMK1_03998"/>
<dbReference type="NCBIfam" id="NF007271">
    <property type="entry name" value="PRK09726.1"/>
    <property type="match status" value="1"/>
</dbReference>
<evidence type="ECO:0000313" key="8">
    <source>
        <dbReference type="EMBL" id="SXN33320.1"/>
    </source>
</evidence>
<evidence type="ECO:0000313" key="19">
    <source>
        <dbReference type="Proteomes" id="UP000259497"/>
    </source>
</evidence>
<dbReference type="Proteomes" id="UP000259975">
    <property type="component" value="Unassembled WGS sequence"/>
</dbReference>
<dbReference type="Proteomes" id="UP000077826">
    <property type="component" value="Unassembled WGS sequence"/>
</dbReference>
<evidence type="ECO:0000313" key="6">
    <source>
        <dbReference type="EMBL" id="SVS25414.1"/>
    </source>
</evidence>
<dbReference type="Proteomes" id="UP000258673">
    <property type="component" value="Unassembled WGS sequence"/>
</dbReference>
<evidence type="ECO:0000313" key="20">
    <source>
        <dbReference type="Proteomes" id="UP000259975"/>
    </source>
</evidence>
<dbReference type="CDD" id="cd00093">
    <property type="entry name" value="HTH_XRE"/>
    <property type="match status" value="1"/>
</dbReference>
<accession>A0A060VHY7</accession>
<dbReference type="EMBL" id="UIXM01000005">
    <property type="protein sequence ID" value="SVS25414.1"/>
    <property type="molecule type" value="Genomic_DNA"/>
</dbReference>
<dbReference type="InterPro" id="IPR001387">
    <property type="entry name" value="Cro/C1-type_HTH"/>
</dbReference>
<sequence>MMVRNKAMNSPQIYSPVQLANYLKLLRQQNHWTQDALARRIGIKQATLSNFENHPDKTTLTTLFKILQSLGVVMMLNAKAAETAPAPDNNTDLDW</sequence>
<evidence type="ECO:0000313" key="17">
    <source>
        <dbReference type="Proteomes" id="UP000258673"/>
    </source>
</evidence>
<dbReference type="PROSITE" id="PS50943">
    <property type="entry name" value="HTH_CROC1"/>
    <property type="match status" value="1"/>
</dbReference>
<dbReference type="InterPro" id="IPR010982">
    <property type="entry name" value="Lambda_DNA-bd_dom_sf"/>
</dbReference>
<dbReference type="Proteomes" id="UP000258798">
    <property type="component" value="Unassembled WGS sequence"/>
</dbReference>
<feature type="domain" description="HTH cro/C1-type" evidence="1">
    <location>
        <begin position="23"/>
        <end position="76"/>
    </location>
</feature>
<name>A0A060VHY7_KLEPN</name>
<dbReference type="Proteomes" id="UP000251721">
    <property type="component" value="Unassembled WGS sequence"/>
</dbReference>
<dbReference type="EMBL" id="UGNC01000004">
    <property type="protein sequence ID" value="STW39281.1"/>
    <property type="molecule type" value="Genomic_DNA"/>
</dbReference>
<reference evidence="16 17" key="2">
    <citation type="submission" date="2018-08" db="EMBL/GenBank/DDBJ databases">
        <authorList>
            <consortium name="Pathogen Informatics"/>
        </authorList>
    </citation>
    <scope>NUCLEOTIDE SEQUENCE [LARGE SCALE GENOMIC DNA]</scope>
    <source>
        <strain evidence="8 20">EuSCAPE_AT029</strain>
        <strain evidence="6 19">EuSCAPE_GR114</strain>
        <strain evidence="10 16">EuSCAPE_HU047</strain>
        <strain evidence="9 17">EuSCAPE_IT093</strain>
        <strain evidence="7 18">EuSCAPE_TR125</strain>
        <strain evidence="2">K480</strain>
        <strain evidence="12">k480</strain>
    </source>
</reference>
<dbReference type="Pfam" id="PF01381">
    <property type="entry name" value="HTH_3"/>
    <property type="match status" value="1"/>
</dbReference>
<dbReference type="EMBL" id="FLDK01000001">
    <property type="protein sequence ID" value="SBG87433.1"/>
    <property type="molecule type" value="Genomic_DNA"/>
</dbReference>
<evidence type="ECO:0000313" key="14">
    <source>
        <dbReference type="Proteomes" id="UP000255167"/>
    </source>
</evidence>
<dbReference type="Proteomes" id="UP000258253">
    <property type="component" value="Unassembled WGS sequence"/>
</dbReference>
<gene>
    <name evidence="3" type="primary">hipB</name>
    <name evidence="7" type="synonym">hipB_1</name>
    <name evidence="6" type="synonym">hipB_2</name>
    <name evidence="11" type="ORF">BANRA_03939</name>
    <name evidence="4" type="ORF">NCTC13443_03824</name>
    <name evidence="3" type="ORF">NCTC13465_01764</name>
    <name evidence="5" type="ORF">NCTC9617_00803</name>
    <name evidence="2" type="ORF">SAMEA2273558_00528</name>
    <name evidence="8" type="ORF">SAMEA3499901_04376</name>
    <name evidence="9" type="ORF">SAMEA3515122_01325</name>
    <name evidence="10" type="ORF">SAMEA3538828_02768</name>
    <name evidence="6" type="ORF">SAMEA3649733_02097</name>
    <name evidence="7" type="ORF">SAMEA3729652_00101</name>
</gene>
<dbReference type="AlphaFoldDB" id="A0A060VHY7"/>
<dbReference type="EMBL" id="UGKT01000001">
    <property type="protein sequence ID" value="STT03459.1"/>
    <property type="molecule type" value="Genomic_DNA"/>
</dbReference>
<evidence type="ECO:0000313" key="11">
    <source>
        <dbReference type="EMBL" id="VCV79280.1"/>
    </source>
</evidence>
<dbReference type="Proteomes" id="UP000259497">
    <property type="component" value="Unassembled WGS sequence"/>
</dbReference>
<dbReference type="EMBL" id="UJRG01000001">
    <property type="protein sequence ID" value="SWT05894.1"/>
    <property type="molecule type" value="Genomic_DNA"/>
</dbReference>
<dbReference type="EMBL" id="UAWQ01000014">
    <property type="protein sequence ID" value="SQC43283.1"/>
    <property type="molecule type" value="Genomic_DNA"/>
</dbReference>
<evidence type="ECO:0000313" key="10">
    <source>
        <dbReference type="EMBL" id="SYR40253.1"/>
    </source>
</evidence>
<evidence type="ECO:0000313" key="5">
    <source>
        <dbReference type="EMBL" id="STW39281.1"/>
    </source>
</evidence>
<evidence type="ECO:0000313" key="4">
    <source>
        <dbReference type="EMBL" id="STT03459.1"/>
    </source>
</evidence>
<evidence type="ECO:0000313" key="21">
    <source>
        <dbReference type="Proteomes" id="UP000269921"/>
    </source>
</evidence>
<dbReference type="Proteomes" id="UP000255167">
    <property type="component" value="Unassembled WGS sequence"/>
</dbReference>
<evidence type="ECO:0000313" key="16">
    <source>
        <dbReference type="Proteomes" id="UP000258253"/>
    </source>
</evidence>
<dbReference type="Proteomes" id="UP000269921">
    <property type="component" value="Unassembled WGS sequence"/>
</dbReference>
<evidence type="ECO:0000313" key="12">
    <source>
        <dbReference type="Proteomes" id="UP000077826"/>
    </source>
</evidence>
<dbReference type="Proteomes" id="UP000255518">
    <property type="component" value="Unassembled WGS sequence"/>
</dbReference>
<dbReference type="SUPFAM" id="SSF47413">
    <property type="entry name" value="lambda repressor-like DNA-binding domains"/>
    <property type="match status" value="1"/>
</dbReference>
<dbReference type="SMART" id="SM00530">
    <property type="entry name" value="HTH_XRE"/>
    <property type="match status" value="1"/>
</dbReference>
<dbReference type="EMBL" id="UKGE01000021">
    <property type="protein sequence ID" value="SXN33320.1"/>
    <property type="molecule type" value="Genomic_DNA"/>
</dbReference>
<evidence type="ECO:0000313" key="7">
    <source>
        <dbReference type="EMBL" id="SWT05894.1"/>
    </source>
</evidence>
<evidence type="ECO:0000313" key="2">
    <source>
        <dbReference type="EMBL" id="SBG87433.1"/>
    </source>
</evidence>
<dbReference type="SMR" id="A0A060VHY7"/>
<evidence type="ECO:0000259" key="1">
    <source>
        <dbReference type="PROSITE" id="PS50943"/>
    </source>
</evidence>